<comment type="caution">
    <text evidence="7">The sequence shown here is derived from an EMBL/GenBank/DDBJ whole genome shotgun (WGS) entry which is preliminary data.</text>
</comment>
<dbReference type="InterPro" id="IPR008801">
    <property type="entry name" value="RALF"/>
</dbReference>
<dbReference type="AlphaFoldDB" id="A0ABD1QFS3"/>
<gene>
    <name evidence="7" type="ORF">Adt_35805</name>
</gene>
<keyword evidence="6" id="KW-1015">Disulfide bond</keyword>
<dbReference type="GO" id="GO:0005576">
    <property type="term" value="C:extracellular region"/>
    <property type="evidence" value="ECO:0007669"/>
    <property type="project" value="UniProtKB-SubCell"/>
</dbReference>
<accession>A0ABD1QFS3</accession>
<evidence type="ECO:0000313" key="8">
    <source>
        <dbReference type="Proteomes" id="UP001604336"/>
    </source>
</evidence>
<comment type="subcellular location">
    <subcellularLocation>
        <location evidence="1">Secreted</location>
    </subcellularLocation>
</comment>
<reference evidence="8" key="1">
    <citation type="submission" date="2024-07" db="EMBL/GenBank/DDBJ databases">
        <title>Two chromosome-level genome assemblies of Korean endemic species Abeliophyllum distichum and Forsythia ovata (Oleaceae).</title>
        <authorList>
            <person name="Jang H."/>
        </authorList>
    </citation>
    <scope>NUCLEOTIDE SEQUENCE [LARGE SCALE GENOMIC DNA]</scope>
</reference>
<evidence type="ECO:0000256" key="5">
    <source>
        <dbReference type="ARBA" id="ARBA00022729"/>
    </source>
</evidence>
<keyword evidence="3" id="KW-0964">Secreted</keyword>
<proteinExistence type="inferred from homology"/>
<dbReference type="PANTHER" id="PTHR33136:SF13">
    <property type="entry name" value="OS10G0328900 PROTEIN"/>
    <property type="match status" value="1"/>
</dbReference>
<sequence length="101" mass="11615">MPLTKPFKNAMKMRNKDKVYPLISSSSSLHPSGLKKSPANVLATRCRYVSYGTLQRNSVPCFGRGASYYNCRPDAQTNLVAPPSLSAEKFFHYYYFFYWKK</sequence>
<dbReference type="PANTHER" id="PTHR33136">
    <property type="entry name" value="RAPID ALKALINIZATION FACTOR-LIKE"/>
    <property type="match status" value="1"/>
</dbReference>
<dbReference type="Proteomes" id="UP001604336">
    <property type="component" value="Unassembled WGS sequence"/>
</dbReference>
<comment type="similarity">
    <text evidence="2">Belongs to the plant rapid alkalinization factor (RALF) family.</text>
</comment>
<name>A0ABD1QFS3_9LAMI</name>
<evidence type="ECO:0000313" key="7">
    <source>
        <dbReference type="EMBL" id="KAL2475069.1"/>
    </source>
</evidence>
<keyword evidence="8" id="KW-1185">Reference proteome</keyword>
<protein>
    <submittedName>
        <fullName evidence="7">Uncharacterized protein</fullName>
    </submittedName>
</protein>
<dbReference type="Pfam" id="PF05498">
    <property type="entry name" value="RALF"/>
    <property type="match status" value="1"/>
</dbReference>
<dbReference type="EMBL" id="JBFOLK010000011">
    <property type="protein sequence ID" value="KAL2475069.1"/>
    <property type="molecule type" value="Genomic_DNA"/>
</dbReference>
<dbReference type="GO" id="GO:0005179">
    <property type="term" value="F:hormone activity"/>
    <property type="evidence" value="ECO:0007669"/>
    <property type="project" value="UniProtKB-KW"/>
</dbReference>
<evidence type="ECO:0000256" key="3">
    <source>
        <dbReference type="ARBA" id="ARBA00022525"/>
    </source>
</evidence>
<evidence type="ECO:0000256" key="2">
    <source>
        <dbReference type="ARBA" id="ARBA00009178"/>
    </source>
</evidence>
<keyword evidence="5" id="KW-0732">Signal</keyword>
<evidence type="ECO:0000256" key="4">
    <source>
        <dbReference type="ARBA" id="ARBA00022702"/>
    </source>
</evidence>
<evidence type="ECO:0000256" key="1">
    <source>
        <dbReference type="ARBA" id="ARBA00004613"/>
    </source>
</evidence>
<keyword evidence="4" id="KW-0372">Hormone</keyword>
<evidence type="ECO:0000256" key="6">
    <source>
        <dbReference type="ARBA" id="ARBA00023157"/>
    </source>
</evidence>
<organism evidence="7 8">
    <name type="scientific">Abeliophyllum distichum</name>
    <dbReference type="NCBI Taxonomy" id="126358"/>
    <lineage>
        <taxon>Eukaryota</taxon>
        <taxon>Viridiplantae</taxon>
        <taxon>Streptophyta</taxon>
        <taxon>Embryophyta</taxon>
        <taxon>Tracheophyta</taxon>
        <taxon>Spermatophyta</taxon>
        <taxon>Magnoliopsida</taxon>
        <taxon>eudicotyledons</taxon>
        <taxon>Gunneridae</taxon>
        <taxon>Pentapetalae</taxon>
        <taxon>asterids</taxon>
        <taxon>lamiids</taxon>
        <taxon>Lamiales</taxon>
        <taxon>Oleaceae</taxon>
        <taxon>Forsythieae</taxon>
        <taxon>Abeliophyllum</taxon>
    </lineage>
</organism>